<dbReference type="InterPro" id="IPR023088">
    <property type="entry name" value="PDEase"/>
</dbReference>
<feature type="binding site" evidence="5">
    <location>
        <position position="260"/>
    </location>
    <ligand>
        <name>Zn(2+)</name>
        <dbReference type="ChEBI" id="CHEBI:29105"/>
        <label>2</label>
    </ligand>
</feature>
<evidence type="ECO:0000259" key="9">
    <source>
        <dbReference type="PROSITE" id="PS51845"/>
    </source>
</evidence>
<feature type="compositionally biased region" description="Low complexity" evidence="8">
    <location>
        <begin position="1176"/>
        <end position="1186"/>
    </location>
</feature>
<feature type="region of interest" description="Disordered" evidence="8">
    <location>
        <begin position="879"/>
        <end position="904"/>
    </location>
</feature>
<feature type="binding site" evidence="4">
    <location>
        <position position="381"/>
    </location>
    <ligand>
        <name>AMP</name>
        <dbReference type="ChEBI" id="CHEBI:456215"/>
    </ligand>
</feature>
<feature type="region of interest" description="Disordered" evidence="8">
    <location>
        <begin position="561"/>
        <end position="611"/>
    </location>
</feature>
<dbReference type="EC" id="3.1.4.-" evidence="7"/>
<evidence type="ECO:0000256" key="4">
    <source>
        <dbReference type="PIRSR" id="PIRSR623088-2"/>
    </source>
</evidence>
<dbReference type="SUPFAM" id="SSF48371">
    <property type="entry name" value="ARM repeat"/>
    <property type="match status" value="1"/>
</dbReference>
<feature type="compositionally biased region" description="Low complexity" evidence="8">
    <location>
        <begin position="1009"/>
        <end position="1023"/>
    </location>
</feature>
<feature type="binding site" evidence="5">
    <location>
        <position position="259"/>
    </location>
    <ligand>
        <name>Zn(2+)</name>
        <dbReference type="ChEBI" id="CHEBI:29105"/>
        <label>1</label>
    </ligand>
</feature>
<feature type="compositionally biased region" description="Acidic residues" evidence="8">
    <location>
        <begin position="568"/>
        <end position="580"/>
    </location>
</feature>
<dbReference type="PROSITE" id="PS00126">
    <property type="entry name" value="PDEASE_I_1"/>
    <property type="match status" value="1"/>
</dbReference>
<evidence type="ECO:0000313" key="10">
    <source>
        <dbReference type="EMBL" id="CAG6770872.1"/>
    </source>
</evidence>
<dbReference type="SUPFAM" id="SSF109604">
    <property type="entry name" value="HD-domain/PDEase-like"/>
    <property type="match status" value="1"/>
</dbReference>
<name>A0A8D9AUD0_9HEMI</name>
<dbReference type="InterPro" id="IPR021133">
    <property type="entry name" value="HEAT_type_2"/>
</dbReference>
<feature type="domain" description="PDEase" evidence="9">
    <location>
        <begin position="135"/>
        <end position="477"/>
    </location>
</feature>
<feature type="compositionally biased region" description="Basic and acidic residues" evidence="8">
    <location>
        <begin position="1056"/>
        <end position="1082"/>
    </location>
</feature>
<dbReference type="InterPro" id="IPR002073">
    <property type="entry name" value="PDEase_catalytic_dom"/>
</dbReference>
<reference evidence="10" key="1">
    <citation type="submission" date="2021-05" db="EMBL/GenBank/DDBJ databases">
        <authorList>
            <person name="Alioto T."/>
            <person name="Alioto T."/>
            <person name="Gomez Garrido J."/>
        </authorList>
    </citation>
    <scope>NUCLEOTIDE SEQUENCE</scope>
</reference>
<evidence type="ECO:0000256" key="6">
    <source>
        <dbReference type="PROSITE-ProRule" id="PRU00103"/>
    </source>
</evidence>
<dbReference type="Pfam" id="PF00233">
    <property type="entry name" value="PDEase_I"/>
    <property type="match status" value="1"/>
</dbReference>
<keyword evidence="2 7" id="KW-0378">Hydrolase</keyword>
<evidence type="ECO:0000256" key="1">
    <source>
        <dbReference type="ARBA" id="ARBA00022723"/>
    </source>
</evidence>
<protein>
    <recommendedName>
        <fullName evidence="7">Phosphodiesterase</fullName>
        <ecNumber evidence="7">3.1.4.-</ecNumber>
    </recommendedName>
</protein>
<feature type="compositionally biased region" description="Low complexity" evidence="8">
    <location>
        <begin position="1091"/>
        <end position="1107"/>
    </location>
</feature>
<sequence>MSRSSSHTEQCGICSSVSLLFRRIMCIGATSRRGSDESYYYHHQHPHQTPGTAGVQETLLIERDIQVLVDSGGPAQSTISLHVPDSQEGCCLLVSRNVTQSEWALIDSHSTSIIPKTGRFLTMHKRRRKRLTTRSLCQDPALLDDIHHGQVECVLERVWKWPFNAFTLDNATGGRSLPVLCVHLFHWYGLMEHFSLDVVRVWKLFSLIEEGYHGTNPYHNSIHATDVTQAMHCFLQEEKIKRHLTHLEIMASLLAAVAHDLDHPGVNQPFLIATSNHLAALYEVRLLENHLAALYENTSVLENHHWRSAVGCLLESNVAEQLGSIRPELERQISSLILATDITRQQEFLTRFKAYLDSKSLDMSLAEHRHFILQIALKCADISNPCRPWEVSKKWSQKVCEEFFRQGDYERQLNLPVTSLCDRYSTSIPKIQTGFFKFVVFPLFEEWHRFLSTPLSTSMMGHLRGNQSKWDAMLATELAEETKTEISDAEEVNLEDCVDLDRRASLPAVMLETVDRMGRRHSVPINFAGNEINVPVLGGGRRESLPASAVVERGARRFAGVQERHLEEEEEDEEEDSDSGNEERNRNNKTNTTTTTTSGIGSSNDLDDMSPQIPSSCDQHIVPQELIDYYVKMFHCGTDQNENSDLARHCAFSLPAVALTLGSPNWSLLRPVTKRLACDEHWKVRRMVAASMHELAVIVGPGAATRDLLPVYTDLIKDLDEVRIGALRILSRFLYLLKPEGRLKFLPMFNKFLATDYEWNWRFRAEFVTQLGLSLGYFLPQQIWDYLAPLALLLLSDKVAAVRRVAVDLMDELFVHLSPSLPLTRCLTTTLAEDFAHSTSWSQRQTFASLCARLVTPPSAADQQDGNCSDGGGGGGMQSLSFGAGGADDRDDKGASQQRRSSTTPSLPYEVFALDILPHLIHLARDPVPNVRLCVARTLALNVAPLAYFQPPCPHAEVILETLHTLMNDPDADVQYYASQKPDPSPSNEHNTTANTTDTDINRSHTTEDSSSSSSGDSSSPTSKKMMRTQHYNYFDDDEESGPVNNSAWDPTIKQHQSETDERDQVDSSRVPKTEDEDKGSSSDEEEEDSNCVAAANSSSSSDANNSQQLRRRSRPAGQQEATTTTTDQQQTSSSSSENQPPSTTAAASPSASPTSSNVTKIPPPLPVDSPRPRGNRQQQQQQQSNARKRQRN</sequence>
<feature type="binding site" evidence="5">
    <location>
        <position position="223"/>
    </location>
    <ligand>
        <name>Zn(2+)</name>
        <dbReference type="ChEBI" id="CHEBI:29105"/>
        <label>1</label>
    </ligand>
</feature>
<dbReference type="GO" id="GO:0046872">
    <property type="term" value="F:metal ion binding"/>
    <property type="evidence" value="ECO:0007669"/>
    <property type="project" value="UniProtKB-KW"/>
</dbReference>
<dbReference type="PRINTS" id="PR00387">
    <property type="entry name" value="PDIESTERASE1"/>
</dbReference>
<feature type="repeat" description="HEAT" evidence="6">
    <location>
        <begin position="669"/>
        <end position="707"/>
    </location>
</feature>
<feature type="compositionally biased region" description="Low complexity" evidence="8">
    <location>
        <begin position="588"/>
        <end position="597"/>
    </location>
</feature>
<dbReference type="AlphaFoldDB" id="A0A8D9AUD0"/>
<dbReference type="EMBL" id="HBUF01583123">
    <property type="protein sequence ID" value="CAG6770872.1"/>
    <property type="molecule type" value="Transcribed_RNA"/>
</dbReference>
<evidence type="ECO:0000256" key="7">
    <source>
        <dbReference type="RuleBase" id="RU363067"/>
    </source>
</evidence>
<dbReference type="GO" id="GO:0004114">
    <property type="term" value="F:3',5'-cyclic-nucleotide phosphodiesterase activity"/>
    <property type="evidence" value="ECO:0007669"/>
    <property type="project" value="InterPro"/>
</dbReference>
<dbReference type="CDD" id="cd00077">
    <property type="entry name" value="HDc"/>
    <property type="match status" value="1"/>
</dbReference>
<dbReference type="Gene3D" id="1.25.10.10">
    <property type="entry name" value="Leucine-rich Repeat Variant"/>
    <property type="match status" value="1"/>
</dbReference>
<feature type="active site" description="Proton donor" evidence="3">
    <location>
        <position position="219"/>
    </location>
</feature>
<dbReference type="InterPro" id="IPR011989">
    <property type="entry name" value="ARM-like"/>
</dbReference>
<feature type="binding site" evidence="4">
    <location>
        <begin position="219"/>
        <end position="223"/>
    </location>
    <ligand>
        <name>AMP</name>
        <dbReference type="ChEBI" id="CHEBI:456215"/>
    </ligand>
</feature>
<dbReference type="PANTHER" id="PTHR11347">
    <property type="entry name" value="CYCLIC NUCLEOTIDE PHOSPHODIESTERASE"/>
    <property type="match status" value="1"/>
</dbReference>
<evidence type="ECO:0000256" key="2">
    <source>
        <dbReference type="ARBA" id="ARBA00022801"/>
    </source>
</evidence>
<evidence type="ECO:0000256" key="5">
    <source>
        <dbReference type="PIRSR" id="PIRSR623088-3"/>
    </source>
</evidence>
<dbReference type="GO" id="GO:0007165">
    <property type="term" value="P:signal transduction"/>
    <property type="evidence" value="ECO:0007669"/>
    <property type="project" value="InterPro"/>
</dbReference>
<dbReference type="PROSITE" id="PS51845">
    <property type="entry name" value="PDEASE_I_2"/>
    <property type="match status" value="1"/>
</dbReference>
<feature type="region of interest" description="Disordered" evidence="8">
    <location>
        <begin position="975"/>
        <end position="1193"/>
    </location>
</feature>
<feature type="compositionally biased region" description="Low complexity" evidence="8">
    <location>
        <begin position="1119"/>
        <end position="1157"/>
    </location>
</feature>
<proteinExistence type="inferred from homology"/>
<organism evidence="10">
    <name type="scientific">Cacopsylla melanoneura</name>
    <dbReference type="NCBI Taxonomy" id="428564"/>
    <lineage>
        <taxon>Eukaryota</taxon>
        <taxon>Metazoa</taxon>
        <taxon>Ecdysozoa</taxon>
        <taxon>Arthropoda</taxon>
        <taxon>Hexapoda</taxon>
        <taxon>Insecta</taxon>
        <taxon>Pterygota</taxon>
        <taxon>Neoptera</taxon>
        <taxon>Paraneoptera</taxon>
        <taxon>Hemiptera</taxon>
        <taxon>Sternorrhyncha</taxon>
        <taxon>Psylloidea</taxon>
        <taxon>Psyllidae</taxon>
        <taxon>Psyllinae</taxon>
        <taxon>Cacopsylla</taxon>
    </lineage>
</organism>
<evidence type="ECO:0000256" key="3">
    <source>
        <dbReference type="PIRSR" id="PIRSR623088-1"/>
    </source>
</evidence>
<dbReference type="InterPro" id="IPR016024">
    <property type="entry name" value="ARM-type_fold"/>
</dbReference>
<feature type="binding site" evidence="4">
    <location>
        <position position="260"/>
    </location>
    <ligand>
        <name>AMP</name>
        <dbReference type="ChEBI" id="CHEBI:456215"/>
    </ligand>
</feature>
<dbReference type="InterPro" id="IPR036971">
    <property type="entry name" value="PDEase_catalytic_dom_sf"/>
</dbReference>
<dbReference type="InterPro" id="IPR003607">
    <property type="entry name" value="HD/PDEase_dom"/>
</dbReference>
<feature type="binding site" evidence="5">
    <location>
        <position position="381"/>
    </location>
    <ligand>
        <name>Zn(2+)</name>
        <dbReference type="ChEBI" id="CHEBI:29105"/>
        <label>1</label>
    </ligand>
</feature>
<feature type="binding site" evidence="4">
    <location>
        <position position="432"/>
    </location>
    <ligand>
        <name>AMP</name>
        <dbReference type="ChEBI" id="CHEBI:456215"/>
    </ligand>
</feature>
<dbReference type="SMART" id="SM00471">
    <property type="entry name" value="HDc"/>
    <property type="match status" value="1"/>
</dbReference>
<evidence type="ECO:0000256" key="8">
    <source>
        <dbReference type="SAM" id="MobiDB-lite"/>
    </source>
</evidence>
<accession>A0A8D9AUD0</accession>
<feature type="binding site" evidence="5">
    <location>
        <position position="260"/>
    </location>
    <ligand>
        <name>Zn(2+)</name>
        <dbReference type="ChEBI" id="CHEBI:29105"/>
        <label>1</label>
    </ligand>
</feature>
<comment type="similarity">
    <text evidence="7">Belongs to the cyclic nucleotide phosphodiesterase family.</text>
</comment>
<dbReference type="InterPro" id="IPR023174">
    <property type="entry name" value="PDEase_CS"/>
</dbReference>
<dbReference type="PROSITE" id="PS50077">
    <property type="entry name" value="HEAT_REPEAT"/>
    <property type="match status" value="1"/>
</dbReference>
<comment type="cofactor">
    <cofactor evidence="7">
        <name>a divalent metal cation</name>
        <dbReference type="ChEBI" id="CHEBI:60240"/>
    </cofactor>
    <text evidence="7">Binds 2 divalent metal cations per subunit. Site 1 may preferentially bind zinc ions, while site 2 has a preference for magnesium and/or manganese ions.</text>
</comment>
<keyword evidence="1 5" id="KW-0479">Metal-binding</keyword>
<dbReference type="Gene3D" id="1.10.1300.10">
    <property type="entry name" value="3'5'-cyclic nucleotide phosphodiesterase, catalytic domain"/>
    <property type="match status" value="1"/>
</dbReference>